<dbReference type="Gene3D" id="3.10.50.30">
    <property type="entry name" value="Transcription elongation factor, GreA/GreB, C-terminal domain"/>
    <property type="match status" value="1"/>
</dbReference>
<dbReference type="InterPro" id="IPR029462">
    <property type="entry name" value="Rnk_N"/>
</dbReference>
<evidence type="ECO:0000313" key="3">
    <source>
        <dbReference type="EMBL" id="MDZ8118236.1"/>
    </source>
</evidence>
<evidence type="ECO:0000259" key="1">
    <source>
        <dbReference type="Pfam" id="PF01272"/>
    </source>
</evidence>
<dbReference type="GO" id="GO:0016301">
    <property type="term" value="F:kinase activity"/>
    <property type="evidence" value="ECO:0007669"/>
    <property type="project" value="UniProtKB-KW"/>
</dbReference>
<keyword evidence="3" id="KW-0808">Transferase</keyword>
<feature type="domain" description="Transcription elongation factor GreA/GreB C-terminal" evidence="1">
    <location>
        <begin position="54"/>
        <end position="127"/>
    </location>
</feature>
<gene>
    <name evidence="3" type="primary">rnk</name>
    <name evidence="3" type="ORF">P9H32_06295</name>
</gene>
<dbReference type="InterPro" id="IPR023459">
    <property type="entry name" value="Tscrpt_elong_fac_GreA/B_fam"/>
</dbReference>
<accession>A0ABU5MVI0</accession>
<dbReference type="Pfam" id="PF01272">
    <property type="entry name" value="GreA_GreB"/>
    <property type="match status" value="1"/>
</dbReference>
<comment type="caution">
    <text evidence="3">The sequence shown here is derived from an EMBL/GenBank/DDBJ whole genome shotgun (WGS) entry which is preliminary data.</text>
</comment>
<dbReference type="NCBIfam" id="NF004396">
    <property type="entry name" value="PRK05753.1"/>
    <property type="match status" value="1"/>
</dbReference>
<dbReference type="InterPro" id="IPR036953">
    <property type="entry name" value="GreA/GreB_C_sf"/>
</dbReference>
<keyword evidence="3" id="KW-0418">Kinase</keyword>
<dbReference type="PANTHER" id="PTHR30437">
    <property type="entry name" value="TRANSCRIPTION ELONGATION FACTOR GREA"/>
    <property type="match status" value="1"/>
</dbReference>
<protein>
    <submittedName>
        <fullName evidence="3">Nucleoside diphosphate kinase regulator</fullName>
    </submittedName>
</protein>
<dbReference type="RefSeq" id="WP_322608034.1">
    <property type="nucleotide sequence ID" value="NZ_JARVCO010000007.1"/>
</dbReference>
<dbReference type="Proteomes" id="UP001290861">
    <property type="component" value="Unassembled WGS sequence"/>
</dbReference>
<organism evidence="3 4">
    <name type="scientific">Pontiella agarivorans</name>
    <dbReference type="NCBI Taxonomy" id="3038953"/>
    <lineage>
        <taxon>Bacteria</taxon>
        <taxon>Pseudomonadati</taxon>
        <taxon>Kiritimatiellota</taxon>
        <taxon>Kiritimatiellia</taxon>
        <taxon>Kiritimatiellales</taxon>
        <taxon>Pontiellaceae</taxon>
        <taxon>Pontiella</taxon>
    </lineage>
</organism>
<dbReference type="PANTHER" id="PTHR30437:SF5">
    <property type="entry name" value="REGULATOR OF NUCLEOSIDE DIPHOSPHATE KINASE"/>
    <property type="match status" value="1"/>
</dbReference>
<dbReference type="InterPro" id="IPR001437">
    <property type="entry name" value="Tscrpt_elong_fac_GreA/B_C"/>
</dbReference>
<evidence type="ECO:0000313" key="4">
    <source>
        <dbReference type="Proteomes" id="UP001290861"/>
    </source>
</evidence>
<keyword evidence="4" id="KW-1185">Reference proteome</keyword>
<name>A0ABU5MVI0_9BACT</name>
<dbReference type="SUPFAM" id="SSF54534">
    <property type="entry name" value="FKBP-like"/>
    <property type="match status" value="1"/>
</dbReference>
<reference evidence="3 4" key="1">
    <citation type="journal article" date="2024" name="Appl. Environ. Microbiol.">
        <title>Pontiella agarivorans sp. nov., a novel marine anaerobic bacterium capable of degrading macroalgal polysaccharides and fixing nitrogen.</title>
        <authorList>
            <person name="Liu N."/>
            <person name="Kivenson V."/>
            <person name="Peng X."/>
            <person name="Cui Z."/>
            <person name="Lankiewicz T.S."/>
            <person name="Gosselin K.M."/>
            <person name="English C.J."/>
            <person name="Blair E.M."/>
            <person name="O'Malley M.A."/>
            <person name="Valentine D.L."/>
        </authorList>
    </citation>
    <scope>NUCLEOTIDE SEQUENCE [LARGE SCALE GENOMIC DNA]</scope>
    <source>
        <strain evidence="3 4">NLcol2</strain>
    </source>
</reference>
<dbReference type="Pfam" id="PF14760">
    <property type="entry name" value="Rnk_N"/>
    <property type="match status" value="1"/>
</dbReference>
<dbReference type="EMBL" id="JARVCO010000007">
    <property type="protein sequence ID" value="MDZ8118236.1"/>
    <property type="molecule type" value="Genomic_DNA"/>
</dbReference>
<evidence type="ECO:0000259" key="2">
    <source>
        <dbReference type="Pfam" id="PF14760"/>
    </source>
</evidence>
<feature type="domain" description="Regulator of nucleoside diphosphate kinase N-terminal" evidence="2">
    <location>
        <begin position="5"/>
        <end position="46"/>
    </location>
</feature>
<sequence length="140" mass="15929">MKEQPIIMTWPDHARLTKLLEEHRVLNPRSDRKAFEKLEKELARAQLIAAQDIPADIITMDSKVQVFDLDLGDEYSITLSWPHEANVSENRINVLAPLGMALLGSRVGQKIEWPLPESICRLKVIEILFQPENSKACEAC</sequence>
<proteinExistence type="predicted"/>